<comment type="caution">
    <text evidence="1">The sequence shown here is derived from an EMBL/GenBank/DDBJ whole genome shotgun (WGS) entry which is preliminary data.</text>
</comment>
<organism evidence="1 2">
    <name type="scientific">Colletotrichum karsti</name>
    <dbReference type="NCBI Taxonomy" id="1095194"/>
    <lineage>
        <taxon>Eukaryota</taxon>
        <taxon>Fungi</taxon>
        <taxon>Dikarya</taxon>
        <taxon>Ascomycota</taxon>
        <taxon>Pezizomycotina</taxon>
        <taxon>Sordariomycetes</taxon>
        <taxon>Hypocreomycetidae</taxon>
        <taxon>Glomerellales</taxon>
        <taxon>Glomerellaceae</taxon>
        <taxon>Colletotrichum</taxon>
        <taxon>Colletotrichum boninense species complex</taxon>
    </lineage>
</organism>
<evidence type="ECO:0000313" key="2">
    <source>
        <dbReference type="Proteomes" id="UP000781932"/>
    </source>
</evidence>
<reference evidence="1" key="2">
    <citation type="submission" date="2020-11" db="EMBL/GenBank/DDBJ databases">
        <title>Whole genome sequencing of Colletotrichum sp.</title>
        <authorList>
            <person name="Li H."/>
        </authorList>
    </citation>
    <scope>NUCLEOTIDE SEQUENCE</scope>
    <source>
        <strain evidence="1">CkLH20</strain>
    </source>
</reference>
<evidence type="ECO:0000313" key="1">
    <source>
        <dbReference type="EMBL" id="KAF9874052.1"/>
    </source>
</evidence>
<keyword evidence="2" id="KW-1185">Reference proteome</keyword>
<accession>A0A9P6LIX4</accession>
<protein>
    <submittedName>
        <fullName evidence="1">Uncharacterized protein</fullName>
    </submittedName>
</protein>
<dbReference type="Proteomes" id="UP000781932">
    <property type="component" value="Unassembled WGS sequence"/>
</dbReference>
<proteinExistence type="predicted"/>
<gene>
    <name evidence="1" type="ORF">CkaCkLH20_08424</name>
</gene>
<dbReference type="GeneID" id="62164213"/>
<name>A0A9P6LIX4_9PEZI</name>
<dbReference type="RefSeq" id="XP_038743513.1">
    <property type="nucleotide sequence ID" value="XM_038891139.1"/>
</dbReference>
<dbReference type="EMBL" id="JAATWM020000028">
    <property type="protein sequence ID" value="KAF9874052.1"/>
    <property type="molecule type" value="Genomic_DNA"/>
</dbReference>
<dbReference type="OrthoDB" id="5386595at2759"/>
<dbReference type="AlphaFoldDB" id="A0A9P6LIX4"/>
<reference evidence="1" key="1">
    <citation type="submission" date="2020-03" db="EMBL/GenBank/DDBJ databases">
        <authorList>
            <person name="He L."/>
        </authorList>
    </citation>
    <scope>NUCLEOTIDE SEQUENCE</scope>
    <source>
        <strain evidence="1">CkLH20</strain>
    </source>
</reference>
<sequence length="414" mass="48049">MINNKPASPTPATTIRRTVPWNTEDLIHLTLQDLRQKHRLIKIEVSCLKHLLNEPSDDTPESPWHKHGALAGWRGEIAPIQGHAVARREVRDGCHDDIESIDDWYRNGHADRFLIKRLACQQIEEIARRQAGSPPDTENTRRQEWELRQLFDLSLGGIKNTISACGDEISQKHKRMQRQMVKRYCPNHRFKDQSSTELYTPFNGLFLDNYIRKGIEEGIIAIVPDVGLEPGSSEEEQKTYNKNLNEWKARSDQDYKIIVTDPDHPSAVTIKSFSLRHPEFERLTDFDGRKLMFQTDFRPRRRYLWWMFLSSVAVASWRRRDRNGSGNIIDDRIRKAFAYWGSPGVGQVNPDVMRSFVRAIGGGAERCLNRCKHRLGDHHDLGVSVVAFDRQYPVINENYEPHVYYSDDDDDMFA</sequence>